<dbReference type="EMBL" id="CAMXCS010000011">
    <property type="protein sequence ID" value="CAI3959976.1"/>
    <property type="molecule type" value="Genomic_DNA"/>
</dbReference>
<dbReference type="GO" id="GO:0016887">
    <property type="term" value="F:ATP hydrolysis activity"/>
    <property type="evidence" value="ECO:0007669"/>
    <property type="project" value="InterPro"/>
</dbReference>
<feature type="domain" description="ATPase AAA-type core" evidence="1">
    <location>
        <begin position="45"/>
        <end position="369"/>
    </location>
</feature>
<dbReference type="GO" id="GO:0005524">
    <property type="term" value="F:ATP binding"/>
    <property type="evidence" value="ECO:0007669"/>
    <property type="project" value="InterPro"/>
</dbReference>
<gene>
    <name evidence="3" type="ORF">R53529_LOCUS2242</name>
    <name evidence="2" type="ORF">R53530_LOCUS2254</name>
</gene>
<protein>
    <submittedName>
        <fullName evidence="2">AAA15 family</fullName>
    </submittedName>
</protein>
<organism evidence="2 4">
    <name type="scientific">Commensalibacter communis</name>
    <dbReference type="NCBI Taxonomy" id="2972786"/>
    <lineage>
        <taxon>Bacteria</taxon>
        <taxon>Pseudomonadati</taxon>
        <taxon>Pseudomonadota</taxon>
        <taxon>Alphaproteobacteria</taxon>
        <taxon>Acetobacterales</taxon>
        <taxon>Acetobacteraceae</taxon>
    </lineage>
</organism>
<dbReference type="EMBL" id="CAMXCM010000011">
    <property type="protein sequence ID" value="CAI3958193.1"/>
    <property type="molecule type" value="Genomic_DNA"/>
</dbReference>
<dbReference type="InterPro" id="IPR027417">
    <property type="entry name" value="P-loop_NTPase"/>
</dbReference>
<dbReference type="SUPFAM" id="SSF52540">
    <property type="entry name" value="P-loop containing nucleoside triphosphate hydrolases"/>
    <property type="match status" value="1"/>
</dbReference>
<dbReference type="Gene3D" id="3.40.50.300">
    <property type="entry name" value="P-loop containing nucleotide triphosphate hydrolases"/>
    <property type="match status" value="1"/>
</dbReference>
<comment type="caution">
    <text evidence="2">The sequence shown here is derived from an EMBL/GenBank/DDBJ whole genome shotgun (WGS) entry which is preliminary data.</text>
</comment>
<evidence type="ECO:0000259" key="1">
    <source>
        <dbReference type="Pfam" id="PF13304"/>
    </source>
</evidence>
<evidence type="ECO:0000313" key="5">
    <source>
        <dbReference type="Proteomes" id="UP001154259"/>
    </source>
</evidence>
<accession>A0A9W4XAN7</accession>
<sequence>MIIDFTFENFTSFRDEVSFSMMKTLERQHANHIVKAPYGLKLLPIAAIFGANASGKSNFIRALKVMRSMVVNNEKSSIPFMLDDDYGNKEINFTIKLLSKGYVYEYSFSILKKNIQEEYLKKNSPTEELLLFHRKNGKIQLDAIQNSDIKNRLNVQYDGTDEKQLFLNNAYFQNKNHNAKELQHFKNIYDWFNKLVIIEAGSQAVTNPFGDILYEKTNALIPLFDLGFEKGEVLRKEITDPDILKQLKDFFETDNINAIQLNDLVNSGHFFEEKDGKFFSSKILLSFRAGEKETKLPWMLASDGSKRIIQLSPILHVLIEHDAVVVIDELDRSLHTLLARRFIEKFLEDCSSDRRSQLIFTTHDVTLMDQDIFRRDELWIVERTNEHVSKMFSLIEYKDIRNDKDIRRSYLNGRFGGIPKILL</sequence>
<dbReference type="Proteomes" id="UP001154259">
    <property type="component" value="Unassembled WGS sequence"/>
</dbReference>
<dbReference type="AlphaFoldDB" id="A0A9W4XAN7"/>
<keyword evidence="5" id="KW-1185">Reference proteome</keyword>
<dbReference type="Pfam" id="PF13304">
    <property type="entry name" value="AAA_21"/>
    <property type="match status" value="1"/>
</dbReference>
<evidence type="ECO:0000313" key="3">
    <source>
        <dbReference type="EMBL" id="CAI3959976.1"/>
    </source>
</evidence>
<dbReference type="InterPro" id="IPR003959">
    <property type="entry name" value="ATPase_AAA_core"/>
</dbReference>
<name>A0A9W4XAN7_9PROT</name>
<evidence type="ECO:0000313" key="4">
    <source>
        <dbReference type="Proteomes" id="UP001154255"/>
    </source>
</evidence>
<dbReference type="PANTHER" id="PTHR40396">
    <property type="entry name" value="ATPASE-LIKE PROTEIN"/>
    <property type="match status" value="1"/>
</dbReference>
<proteinExistence type="predicted"/>
<dbReference type="PANTHER" id="PTHR40396:SF1">
    <property type="entry name" value="ATPASE AAA-TYPE CORE DOMAIN-CONTAINING PROTEIN"/>
    <property type="match status" value="1"/>
</dbReference>
<reference evidence="2" key="1">
    <citation type="submission" date="2022-10" db="EMBL/GenBank/DDBJ databases">
        <authorList>
            <person name="Botero Cardona J."/>
        </authorList>
    </citation>
    <scope>NUCLEOTIDE SEQUENCE</scope>
    <source>
        <strain evidence="2">LMG 31819</strain>
        <strain evidence="3">R-53529</strain>
    </source>
</reference>
<dbReference type="Proteomes" id="UP001154255">
    <property type="component" value="Unassembled WGS sequence"/>
</dbReference>
<evidence type="ECO:0000313" key="2">
    <source>
        <dbReference type="EMBL" id="CAI3958193.1"/>
    </source>
</evidence>